<feature type="transmembrane region" description="Helical" evidence="9">
    <location>
        <begin position="411"/>
        <end position="432"/>
    </location>
</feature>
<dbReference type="PANTHER" id="PTHR30047:SF7">
    <property type="entry name" value="HIGH-AFFINITY CHOLINE TRANSPORT PROTEIN"/>
    <property type="match status" value="1"/>
</dbReference>
<feature type="transmembrane region" description="Helical" evidence="9">
    <location>
        <begin position="267"/>
        <end position="287"/>
    </location>
</feature>
<keyword evidence="11" id="KW-1185">Reference proteome</keyword>
<evidence type="ECO:0000313" key="10">
    <source>
        <dbReference type="EMBL" id="MBE8723022.1"/>
    </source>
</evidence>
<feature type="transmembrane region" description="Helical" evidence="9">
    <location>
        <begin position="57"/>
        <end position="75"/>
    </location>
</feature>
<feature type="transmembrane region" description="Helical" evidence="9">
    <location>
        <begin position="95"/>
        <end position="115"/>
    </location>
</feature>
<dbReference type="NCBIfam" id="TIGR00842">
    <property type="entry name" value="bcct"/>
    <property type="match status" value="1"/>
</dbReference>
<accession>A0ABR9TED8</accession>
<feature type="transmembrane region" description="Helical" evidence="9">
    <location>
        <begin position="354"/>
        <end position="379"/>
    </location>
</feature>
<feature type="region of interest" description="Disordered" evidence="8">
    <location>
        <begin position="666"/>
        <end position="687"/>
    </location>
</feature>
<keyword evidence="4" id="KW-1003">Cell membrane</keyword>
<reference evidence="10 11" key="1">
    <citation type="submission" date="2018-02" db="EMBL/GenBank/DDBJ databases">
        <title>Sphingobacterium KA21.</title>
        <authorList>
            <person name="Vasarhelyi B.M."/>
            <person name="Deshmukh S."/>
            <person name="Balint B."/>
            <person name="Kukolya J."/>
        </authorList>
    </citation>
    <scope>NUCLEOTIDE SEQUENCE [LARGE SCALE GENOMIC DNA]</scope>
    <source>
        <strain evidence="10 11">Ka21</strain>
    </source>
</reference>
<feature type="transmembrane region" description="Helical" evidence="9">
    <location>
        <begin position="233"/>
        <end position="255"/>
    </location>
</feature>
<proteinExistence type="inferred from homology"/>
<feature type="transmembrane region" description="Helical" evidence="9">
    <location>
        <begin position="20"/>
        <end position="37"/>
    </location>
</feature>
<feature type="transmembrane region" description="Helical" evidence="9">
    <location>
        <begin position="452"/>
        <end position="473"/>
    </location>
</feature>
<evidence type="ECO:0000256" key="4">
    <source>
        <dbReference type="ARBA" id="ARBA00022475"/>
    </source>
</evidence>
<feature type="transmembrane region" description="Helical" evidence="9">
    <location>
        <begin position="324"/>
        <end position="342"/>
    </location>
</feature>
<sequence length="687" mass="78063">MRLLRKKHQFKHTFDKSVILPSLIFIVGVCLLAALFPKLINGYLSDIKNFVFVNLNWLYVWCVTIFVIFLVFLMFSRYGNIKLGNNESKPEHSFFSWVSMLFAAGMGIGLMYFSVAEPMQHYSSEVFQGNHDVNRAKNAQLYTFFHWGIHAWAIYGLVGLTLAYFAYRYRLPMSLRSCLYPLLKNKIYGTWGSVIDVFALCSTFFGITTTLGFGVVQINSGLVTLNILPDASFIYQVAIVVVLVSFSVLSAVSGVNKGIKILSNINISAVIVLMLFVLCLGPTVYLIGSFTNGLGNYVNSFFDLTFNTHVYEEETLPWFYNWTILYWAWWISWSPFVGIFIARISKGRTIKEFIAAVLILPTLFNFIWMSVFGNSAIWFDVNVADGALSRLVSDPDSLLFRFLEYLPLSDLLSYFVIIIIMIFFVTSADSGIMVMNSISSQNAPNAPKWQNVFWGALLAILALLLLNAGGLLALQTMTLLTALPFAVIMILFAVSLMKALVIDYKYYERDVSVSTVPWSGEYWKQRLKQIVSFKTREAVDKLIYEDIKTAFLALKSEFEQNGITAKVETYDNPVRLELAISHDVVNDFIYGVKSEKRVVSAFLVNDENLPDLESKTTYFPKTYFGDSREGYDVQYFTMNELISDVLKHYDRFVNIVAEEANEMFVSSNTNETRGNREKGSSDHGERS</sequence>
<feature type="transmembrane region" description="Helical" evidence="9">
    <location>
        <begin position="188"/>
        <end position="213"/>
    </location>
</feature>
<evidence type="ECO:0000256" key="1">
    <source>
        <dbReference type="ARBA" id="ARBA00004651"/>
    </source>
</evidence>
<evidence type="ECO:0000313" key="11">
    <source>
        <dbReference type="Proteomes" id="UP000618319"/>
    </source>
</evidence>
<dbReference type="InterPro" id="IPR000060">
    <property type="entry name" value="BCCT_transptr"/>
</dbReference>
<evidence type="ECO:0000256" key="2">
    <source>
        <dbReference type="ARBA" id="ARBA00005658"/>
    </source>
</evidence>
<evidence type="ECO:0000256" key="6">
    <source>
        <dbReference type="ARBA" id="ARBA00022989"/>
    </source>
</evidence>
<dbReference type="PROSITE" id="PS01303">
    <property type="entry name" value="BCCT"/>
    <property type="match status" value="1"/>
</dbReference>
<feature type="transmembrane region" description="Helical" evidence="9">
    <location>
        <begin position="479"/>
        <end position="501"/>
    </location>
</feature>
<dbReference type="EMBL" id="PSKQ01000026">
    <property type="protein sequence ID" value="MBE8723022.1"/>
    <property type="molecule type" value="Genomic_DNA"/>
</dbReference>
<dbReference type="PANTHER" id="PTHR30047">
    <property type="entry name" value="HIGH-AFFINITY CHOLINE TRANSPORT PROTEIN-RELATED"/>
    <property type="match status" value="1"/>
</dbReference>
<dbReference type="Pfam" id="PF02028">
    <property type="entry name" value="BCCT"/>
    <property type="match status" value="1"/>
</dbReference>
<evidence type="ECO:0000256" key="3">
    <source>
        <dbReference type="ARBA" id="ARBA00022448"/>
    </source>
</evidence>
<comment type="caution">
    <text evidence="10">The sequence shown here is derived from an EMBL/GenBank/DDBJ whole genome shotgun (WGS) entry which is preliminary data.</text>
</comment>
<keyword evidence="3" id="KW-0813">Transport</keyword>
<evidence type="ECO:0000256" key="9">
    <source>
        <dbReference type="SAM" id="Phobius"/>
    </source>
</evidence>
<comment type="subcellular location">
    <subcellularLocation>
        <location evidence="1">Cell membrane</location>
        <topology evidence="1">Multi-pass membrane protein</topology>
    </subcellularLocation>
</comment>
<name>A0ABR9TED8_9SPHI</name>
<keyword evidence="5 9" id="KW-0812">Transmembrane</keyword>
<feature type="transmembrane region" description="Helical" evidence="9">
    <location>
        <begin position="144"/>
        <end position="167"/>
    </location>
</feature>
<dbReference type="Proteomes" id="UP000618319">
    <property type="component" value="Unassembled WGS sequence"/>
</dbReference>
<gene>
    <name evidence="10" type="ORF">C4F40_20070</name>
</gene>
<organism evidence="10 11">
    <name type="scientific">Sphingobacterium pedocola</name>
    <dbReference type="NCBI Taxonomy" id="2082722"/>
    <lineage>
        <taxon>Bacteria</taxon>
        <taxon>Pseudomonadati</taxon>
        <taxon>Bacteroidota</taxon>
        <taxon>Sphingobacteriia</taxon>
        <taxon>Sphingobacteriales</taxon>
        <taxon>Sphingobacteriaceae</taxon>
        <taxon>Sphingobacterium</taxon>
    </lineage>
</organism>
<keyword evidence="7 9" id="KW-0472">Membrane</keyword>
<dbReference type="RefSeq" id="WP_231390152.1">
    <property type="nucleotide sequence ID" value="NZ_MU158693.1"/>
</dbReference>
<feature type="compositionally biased region" description="Basic and acidic residues" evidence="8">
    <location>
        <begin position="673"/>
        <end position="687"/>
    </location>
</feature>
<protein>
    <submittedName>
        <fullName evidence="10">Transporter</fullName>
    </submittedName>
</protein>
<keyword evidence="6 9" id="KW-1133">Transmembrane helix</keyword>
<evidence type="ECO:0000256" key="5">
    <source>
        <dbReference type="ARBA" id="ARBA00022692"/>
    </source>
</evidence>
<evidence type="ECO:0000256" key="8">
    <source>
        <dbReference type="SAM" id="MobiDB-lite"/>
    </source>
</evidence>
<comment type="similarity">
    <text evidence="2">Belongs to the BCCT transporter (TC 2.A.15) family.</text>
</comment>
<evidence type="ECO:0000256" key="7">
    <source>
        <dbReference type="ARBA" id="ARBA00023136"/>
    </source>
</evidence>
<dbReference type="InterPro" id="IPR018093">
    <property type="entry name" value="BCCT_CS"/>
</dbReference>